<dbReference type="OrthoDB" id="5068804at2759"/>
<keyword evidence="1" id="KW-0175">Coiled coil</keyword>
<dbReference type="HOGENOM" id="CLU_032923_1_0_1"/>
<evidence type="ECO:0000313" key="3">
    <source>
        <dbReference type="EMBL" id="KIN05227.1"/>
    </source>
</evidence>
<evidence type="ECO:0000259" key="2">
    <source>
        <dbReference type="Pfam" id="PF17111"/>
    </source>
</evidence>
<reference evidence="4" key="2">
    <citation type="submission" date="2015-01" db="EMBL/GenBank/DDBJ databases">
        <title>Evolutionary Origins and Diversification of the Mycorrhizal Mutualists.</title>
        <authorList>
            <consortium name="DOE Joint Genome Institute"/>
            <consortium name="Mycorrhizal Genomics Consortium"/>
            <person name="Kohler A."/>
            <person name="Kuo A."/>
            <person name="Nagy L.G."/>
            <person name="Floudas D."/>
            <person name="Copeland A."/>
            <person name="Barry K.W."/>
            <person name="Cichocki N."/>
            <person name="Veneault-Fourrey C."/>
            <person name="LaButti K."/>
            <person name="Lindquist E.A."/>
            <person name="Lipzen A."/>
            <person name="Lundell T."/>
            <person name="Morin E."/>
            <person name="Murat C."/>
            <person name="Riley R."/>
            <person name="Ohm R."/>
            <person name="Sun H."/>
            <person name="Tunlid A."/>
            <person name="Henrissat B."/>
            <person name="Grigoriev I.V."/>
            <person name="Hibbett D.S."/>
            <person name="Martin F."/>
        </authorList>
    </citation>
    <scope>NUCLEOTIDE SEQUENCE [LARGE SCALE GENOMIC DNA]</scope>
    <source>
        <strain evidence="4">Zn</strain>
    </source>
</reference>
<dbReference type="EMBL" id="KN832872">
    <property type="protein sequence ID" value="KIN05227.1"/>
    <property type="molecule type" value="Genomic_DNA"/>
</dbReference>
<evidence type="ECO:0000313" key="4">
    <source>
        <dbReference type="Proteomes" id="UP000054321"/>
    </source>
</evidence>
<dbReference type="Pfam" id="PF17111">
    <property type="entry name" value="PigL_N"/>
    <property type="match status" value="1"/>
</dbReference>
<keyword evidence="4" id="KW-1185">Reference proteome</keyword>
<sequence>MDRVIGLSSGLGSLVSLTVESSTALCRTIKSLQNKETVVLELHNEADDLDSVLRALEESMENMAVEVEILRQPLTRCQNTCRDFKRLIDESTKHSTEERTSTWDWLRLQYMGEDIRGFKSMLAGYKSTITIALMFNNIQTTKYTKDVLDNYKKLIETTKSDLEVHLREIKDRLQSGIAEDQTVSKFGASERQRMEEETESIQQSLKICAEVSAYMERKAKTHLPTSITSPSEIFNPASSFTEPNLNKLILAEAFVSSQKEFISAQLRLQQNLHLIKGQAHTTQYHLPQLEARETSEQSLEEEVDSITDSLSLCDRAATQEGEIRRNFFEDVSVGDDSQQIIVSVKELISAKRVKAGARSTQVMGQILGPDLQSISRGHYHSAEKKEK</sequence>
<protein>
    <recommendedName>
        <fullName evidence="2">Azaphilone pigments biosynthesis cluster protein L N-terminal domain-containing protein</fullName>
    </recommendedName>
</protein>
<gene>
    <name evidence="3" type="ORF">OIDMADRAFT_101958</name>
</gene>
<reference evidence="3 4" key="1">
    <citation type="submission" date="2014-04" db="EMBL/GenBank/DDBJ databases">
        <authorList>
            <consortium name="DOE Joint Genome Institute"/>
            <person name="Kuo A."/>
            <person name="Martino E."/>
            <person name="Perotto S."/>
            <person name="Kohler A."/>
            <person name="Nagy L.G."/>
            <person name="Floudas D."/>
            <person name="Copeland A."/>
            <person name="Barry K.W."/>
            <person name="Cichocki N."/>
            <person name="Veneault-Fourrey C."/>
            <person name="LaButti K."/>
            <person name="Lindquist E.A."/>
            <person name="Lipzen A."/>
            <person name="Lundell T."/>
            <person name="Morin E."/>
            <person name="Murat C."/>
            <person name="Sun H."/>
            <person name="Tunlid A."/>
            <person name="Henrissat B."/>
            <person name="Grigoriev I.V."/>
            <person name="Hibbett D.S."/>
            <person name="Martin F."/>
            <person name="Nordberg H.P."/>
            <person name="Cantor M.N."/>
            <person name="Hua S.X."/>
        </authorList>
    </citation>
    <scope>NUCLEOTIDE SEQUENCE [LARGE SCALE GENOMIC DNA]</scope>
    <source>
        <strain evidence="3 4">Zn</strain>
    </source>
</reference>
<dbReference type="STRING" id="913774.A0A0C3HSL3"/>
<dbReference type="Proteomes" id="UP000054321">
    <property type="component" value="Unassembled WGS sequence"/>
</dbReference>
<feature type="domain" description="Azaphilone pigments biosynthesis cluster protein L N-terminal" evidence="2">
    <location>
        <begin position="4"/>
        <end position="209"/>
    </location>
</feature>
<name>A0A0C3HSL3_OIDMZ</name>
<dbReference type="InterPro" id="IPR031348">
    <property type="entry name" value="PigL_N"/>
</dbReference>
<accession>A0A0C3HSL3</accession>
<organism evidence="3 4">
    <name type="scientific">Oidiodendron maius (strain Zn)</name>
    <dbReference type="NCBI Taxonomy" id="913774"/>
    <lineage>
        <taxon>Eukaryota</taxon>
        <taxon>Fungi</taxon>
        <taxon>Dikarya</taxon>
        <taxon>Ascomycota</taxon>
        <taxon>Pezizomycotina</taxon>
        <taxon>Leotiomycetes</taxon>
        <taxon>Leotiomycetes incertae sedis</taxon>
        <taxon>Myxotrichaceae</taxon>
        <taxon>Oidiodendron</taxon>
    </lineage>
</organism>
<dbReference type="InParanoid" id="A0A0C3HSL3"/>
<evidence type="ECO:0000256" key="1">
    <source>
        <dbReference type="SAM" id="Coils"/>
    </source>
</evidence>
<dbReference type="AlphaFoldDB" id="A0A0C3HSL3"/>
<proteinExistence type="predicted"/>
<feature type="coiled-coil region" evidence="1">
    <location>
        <begin position="39"/>
        <end position="66"/>
    </location>
</feature>